<dbReference type="Gene3D" id="3.90.1430.10">
    <property type="entry name" value="Yeast translation eEF2 (G' domain)"/>
    <property type="match status" value="1"/>
</dbReference>
<dbReference type="GO" id="GO:0030623">
    <property type="term" value="F:U5 snRNA binding"/>
    <property type="evidence" value="ECO:0007669"/>
    <property type="project" value="TreeGrafter"/>
</dbReference>
<reference evidence="4" key="1">
    <citation type="submission" date="2023-04" db="EMBL/GenBank/DDBJ databases">
        <title>Phytophthora lilii NBRC 32176.</title>
        <authorList>
            <person name="Ichikawa N."/>
            <person name="Sato H."/>
            <person name="Tonouchi N."/>
        </authorList>
    </citation>
    <scope>NUCLEOTIDE SEQUENCE</scope>
    <source>
        <strain evidence="4">NBRC 32176</strain>
    </source>
</reference>
<dbReference type="Gene3D" id="2.40.30.10">
    <property type="entry name" value="Translation factors"/>
    <property type="match status" value="1"/>
</dbReference>
<evidence type="ECO:0000256" key="2">
    <source>
        <dbReference type="ARBA" id="ARBA00023134"/>
    </source>
</evidence>
<dbReference type="PANTHER" id="PTHR42908">
    <property type="entry name" value="TRANSLATION ELONGATION FACTOR-RELATED"/>
    <property type="match status" value="1"/>
</dbReference>
<dbReference type="FunFam" id="3.30.70.870:FF:000002">
    <property type="entry name" value="Translation elongation factor 2"/>
    <property type="match status" value="1"/>
</dbReference>
<dbReference type="GO" id="GO:0005525">
    <property type="term" value="F:GTP binding"/>
    <property type="evidence" value="ECO:0007669"/>
    <property type="project" value="UniProtKB-KW"/>
</dbReference>
<dbReference type="Gene3D" id="3.30.70.870">
    <property type="entry name" value="Elongation Factor G (Translational Gtpase), domain 3"/>
    <property type="match status" value="1"/>
</dbReference>
<dbReference type="Pfam" id="PF00009">
    <property type="entry name" value="GTP_EFTU"/>
    <property type="match status" value="1"/>
</dbReference>
<comment type="caution">
    <text evidence="4">The sequence shown here is derived from an EMBL/GenBank/DDBJ whole genome shotgun (WGS) entry which is preliminary data.</text>
</comment>
<dbReference type="Gene3D" id="3.40.50.300">
    <property type="entry name" value="P-loop containing nucleotide triphosphate hydrolases"/>
    <property type="match status" value="1"/>
</dbReference>
<dbReference type="EMBL" id="BSXW01000312">
    <property type="protein sequence ID" value="GMF18296.1"/>
    <property type="molecule type" value="Genomic_DNA"/>
</dbReference>
<accession>A0A9W6WUL9</accession>
<dbReference type="SUPFAM" id="SSF50447">
    <property type="entry name" value="Translation proteins"/>
    <property type="match status" value="1"/>
</dbReference>
<evidence type="ECO:0000259" key="3">
    <source>
        <dbReference type="Pfam" id="PF00009"/>
    </source>
</evidence>
<proteinExistence type="predicted"/>
<dbReference type="SUPFAM" id="SSF54980">
    <property type="entry name" value="EF-G C-terminal domain-like"/>
    <property type="match status" value="1"/>
</dbReference>
<gene>
    <name evidence="4" type="ORF">Plil01_000682800</name>
</gene>
<dbReference type="SUPFAM" id="SSF52540">
    <property type="entry name" value="P-loop containing nucleoside triphosphate hydrolases"/>
    <property type="match status" value="1"/>
</dbReference>
<dbReference type="InterPro" id="IPR027417">
    <property type="entry name" value="P-loop_NTPase"/>
</dbReference>
<dbReference type="FunFam" id="3.90.1430.10:FF:000001">
    <property type="entry name" value="116 kDa U5 small nuclear ribonucleoprotein component"/>
    <property type="match status" value="1"/>
</dbReference>
<dbReference type="CDD" id="cd04090">
    <property type="entry name" value="EF2_II_snRNP"/>
    <property type="match status" value="1"/>
</dbReference>
<keyword evidence="1" id="KW-0547">Nucleotide-binding</keyword>
<dbReference type="GO" id="GO:0005829">
    <property type="term" value="C:cytosol"/>
    <property type="evidence" value="ECO:0007669"/>
    <property type="project" value="TreeGrafter"/>
</dbReference>
<dbReference type="AlphaFoldDB" id="A0A9W6WUL9"/>
<evidence type="ECO:0000256" key="1">
    <source>
        <dbReference type="ARBA" id="ARBA00022741"/>
    </source>
</evidence>
<dbReference type="InterPro" id="IPR009000">
    <property type="entry name" value="Transl_B-barrel_sf"/>
</dbReference>
<dbReference type="FunFam" id="2.40.30.10:FF:000029">
    <property type="entry name" value="116 kDa U5 small nuclear ribonucleoprotein component"/>
    <property type="match status" value="1"/>
</dbReference>
<evidence type="ECO:0000313" key="5">
    <source>
        <dbReference type="Proteomes" id="UP001165083"/>
    </source>
</evidence>
<dbReference type="GO" id="GO:0003924">
    <property type="term" value="F:GTPase activity"/>
    <property type="evidence" value="ECO:0007669"/>
    <property type="project" value="InterPro"/>
</dbReference>
<dbReference type="PANTHER" id="PTHR42908:SF6">
    <property type="entry name" value="116 KDA U5 SMALL NUCLEAR RIBONUCLEOPROTEIN COMPONENT"/>
    <property type="match status" value="1"/>
</dbReference>
<name>A0A9W6WUL9_9STRA</name>
<organism evidence="4 5">
    <name type="scientific">Phytophthora lilii</name>
    <dbReference type="NCBI Taxonomy" id="2077276"/>
    <lineage>
        <taxon>Eukaryota</taxon>
        <taxon>Sar</taxon>
        <taxon>Stramenopiles</taxon>
        <taxon>Oomycota</taxon>
        <taxon>Peronosporomycetes</taxon>
        <taxon>Peronosporales</taxon>
        <taxon>Peronosporaceae</taxon>
        <taxon>Phytophthora</taxon>
    </lineage>
</organism>
<dbReference type="GO" id="GO:0046540">
    <property type="term" value="C:U4/U6 x U5 tri-snRNP complex"/>
    <property type="evidence" value="ECO:0007669"/>
    <property type="project" value="TreeGrafter"/>
</dbReference>
<dbReference type="GO" id="GO:0000398">
    <property type="term" value="P:mRNA splicing, via spliceosome"/>
    <property type="evidence" value="ECO:0007669"/>
    <property type="project" value="TreeGrafter"/>
</dbReference>
<keyword evidence="5" id="KW-1185">Reference proteome</keyword>
<feature type="domain" description="Tr-type G" evidence="3">
    <location>
        <begin position="2"/>
        <end position="95"/>
    </location>
</feature>
<dbReference type="OrthoDB" id="364892at2759"/>
<dbReference type="Proteomes" id="UP001165083">
    <property type="component" value="Unassembled WGS sequence"/>
</dbReference>
<protein>
    <submittedName>
        <fullName evidence="4">Unnamed protein product</fullName>
    </submittedName>
</protein>
<dbReference type="InterPro" id="IPR000795">
    <property type="entry name" value="T_Tr_GTP-bd_dom"/>
</dbReference>
<evidence type="ECO:0000313" key="4">
    <source>
        <dbReference type="EMBL" id="GMF18296.1"/>
    </source>
</evidence>
<dbReference type="InterPro" id="IPR035647">
    <property type="entry name" value="EFG_III/V"/>
</dbReference>
<keyword evidence="2" id="KW-0342">GTP-binding</keyword>
<dbReference type="GO" id="GO:0071007">
    <property type="term" value="C:U2-type catalytic step 2 spliceosome"/>
    <property type="evidence" value="ECO:0007669"/>
    <property type="project" value="TreeGrafter"/>
</dbReference>
<sequence length="450" mass="49957">MKWQTERLVKAALRANVAIVLVVNKVDRLIIELKLPPADAYFKLLHTIEEINAIIDANTPATQEKQRLSPELGNVCFASGQHGWSFTLESFAQIYAETYPGVPPSALAARFWGDKYFNPQTRTFTKKSPYPGALRSFIQFVLEPLYKMYSKVLNGDPKELSASLRAMGLRLRKEELNLNPRPLLKLVLGKFFGNVTTGFMDMVVSHVPSPLVTAKTKLENIYTGNQSSEMSIVRGIQSCDPKAPLMVNIVKLYSSPDGTTFSAFGRVYAGEVRENKDVKVLGEAYSSEDDEDMCTRTIESVCVAQGRYKIQVNRIPAGNWVLLEGVDASITKSATITDSDEDLLQDEEVGIFRPIHIAFGTTAVMKLAVEPLNPAELPKMLEGLRKISKSYPLVRTKVEESGEHVILCTGELAADCILHDLRRMYSEIEIKVADPVVAFCETVAETSSVQ</sequence>